<dbReference type="EMBL" id="AP019782">
    <property type="protein sequence ID" value="BBL71651.1"/>
    <property type="molecule type" value="Genomic_DNA"/>
</dbReference>
<name>A0A8D5AIS0_9GAMM</name>
<dbReference type="KEGG" id="moz:MoryE10_22570"/>
<dbReference type="Gene3D" id="3.30.70.240">
    <property type="match status" value="1"/>
</dbReference>
<gene>
    <name evidence="1" type="ORF">MoryE10_22570</name>
</gene>
<evidence type="ECO:0000313" key="2">
    <source>
        <dbReference type="Proteomes" id="UP000824988"/>
    </source>
</evidence>
<dbReference type="Pfam" id="PF09707">
    <property type="entry name" value="Cas_Cas2CT1978"/>
    <property type="match status" value="1"/>
</dbReference>
<dbReference type="InterPro" id="IPR010152">
    <property type="entry name" value="CRISPR-assoc_prot_Cas2_sub"/>
</dbReference>
<keyword evidence="2" id="KW-1185">Reference proteome</keyword>
<dbReference type="AlphaFoldDB" id="A0A8D5AIS0"/>
<evidence type="ECO:0000313" key="1">
    <source>
        <dbReference type="EMBL" id="BBL71651.1"/>
    </source>
</evidence>
<dbReference type="Proteomes" id="UP000824988">
    <property type="component" value="Chromosome"/>
</dbReference>
<dbReference type="NCBIfam" id="TIGR01873">
    <property type="entry name" value="cas_CT1978"/>
    <property type="match status" value="1"/>
</dbReference>
<reference evidence="1" key="1">
    <citation type="submission" date="2019-06" db="EMBL/GenBank/DDBJ databases">
        <title>Complete genome sequence of Methylogaea oryzae strain JCM16910.</title>
        <authorList>
            <person name="Asakawa S."/>
        </authorList>
    </citation>
    <scope>NUCLEOTIDE SEQUENCE</scope>
    <source>
        <strain evidence="1">E10</strain>
    </source>
</reference>
<accession>A0A8D5AIS0</accession>
<protein>
    <submittedName>
        <fullName evidence="1">Type I-E CRISPR-associated endoribonuclease Cas2</fullName>
    </submittedName>
</protein>
<sequence>MTVVVTRNVATRVRGFLASSMLELAPGVYSAPYLSPAVRERIWAVLDDWFVAEQEASVVMVWHDAKMPGGQNVRVLGLPPVELLELDGLIVTRRH</sequence>
<proteinExistence type="predicted"/>
<organism evidence="1 2">
    <name type="scientific">Methylogaea oryzae</name>
    <dbReference type="NCBI Taxonomy" id="1295382"/>
    <lineage>
        <taxon>Bacteria</taxon>
        <taxon>Pseudomonadati</taxon>
        <taxon>Pseudomonadota</taxon>
        <taxon>Gammaproteobacteria</taxon>
        <taxon>Methylococcales</taxon>
        <taxon>Methylococcaceae</taxon>
        <taxon>Methylogaea</taxon>
    </lineage>
</organism>